<name>A0A934X1Q5_9BACT</name>
<keyword evidence="11 13" id="KW-0811">Translocation</keyword>
<dbReference type="InterPro" id="IPR011130">
    <property type="entry name" value="SecA_preprotein_X-link_dom"/>
</dbReference>
<dbReference type="PROSITE" id="PS51192">
    <property type="entry name" value="HELICASE_ATP_BIND_1"/>
    <property type="match status" value="1"/>
</dbReference>
<keyword evidence="5 13" id="KW-0963">Cytoplasm</keyword>
<dbReference type="Pfam" id="PF21090">
    <property type="entry name" value="P-loop_SecA"/>
    <property type="match status" value="2"/>
</dbReference>
<evidence type="ECO:0000256" key="12">
    <source>
        <dbReference type="ARBA" id="ARBA00023136"/>
    </source>
</evidence>
<gene>
    <name evidence="13 19" type="primary">secA</name>
    <name evidence="19" type="ORF">JKA74_17495</name>
</gene>
<keyword evidence="3 13" id="KW-0813">Transport</keyword>
<dbReference type="GO" id="GO:0006605">
    <property type="term" value="P:protein targeting"/>
    <property type="evidence" value="ECO:0007669"/>
    <property type="project" value="UniProtKB-UniRule"/>
</dbReference>
<dbReference type="PROSITE" id="PS51194">
    <property type="entry name" value="HELICASE_CTER"/>
    <property type="match status" value="1"/>
</dbReference>
<dbReference type="Proteomes" id="UP000611723">
    <property type="component" value="Unassembled WGS sequence"/>
</dbReference>
<dbReference type="CDD" id="cd18803">
    <property type="entry name" value="SF2_C_secA"/>
    <property type="match status" value="1"/>
</dbReference>
<dbReference type="SUPFAM" id="SSF81886">
    <property type="entry name" value="Helical scaffold and wing domains of SecA"/>
    <property type="match status" value="1"/>
</dbReference>
<evidence type="ECO:0000313" key="19">
    <source>
        <dbReference type="EMBL" id="MBK6266842.1"/>
    </source>
</evidence>
<keyword evidence="6" id="KW-0997">Cell inner membrane</keyword>
<dbReference type="InterPro" id="IPR011116">
    <property type="entry name" value="SecA_Wing/Scaffold"/>
</dbReference>
<keyword evidence="20" id="KW-1185">Reference proteome</keyword>
<evidence type="ECO:0000256" key="7">
    <source>
        <dbReference type="ARBA" id="ARBA00022741"/>
    </source>
</evidence>
<dbReference type="SMART" id="SM00958">
    <property type="entry name" value="SecA_PP_bind"/>
    <property type="match status" value="1"/>
</dbReference>
<sequence>MFDYIAKGLTKMFGTKSGRDIKEVLPVVEQINAEFAKLADLSNDELRDRTTQVSNRIDAYLKEIDDQIADLHTKVNENNELDLHEKEAIFNEIDALEEQRNVKLEEVLLEVLPETFAIVKDTARRFMQNEQLEVTASMFDKKMAGKFEHVNLSGDKAIWNNSWKAAGTDVTWNMMHYDVQLIGGVVLHKGKVAEMATGEGKTLVATLPAFLNALARRGVHIVTVNDYLAKRDAEWMAPIYQFHGISCNCIDNFRPNSPERREAYQSDIVYGTNNEFGFDYLRDNMTRETKELVQGKHHFAMIDEVDSVLIDEARTPLIISGPVPKGDVHEFHDMKPRVERLVAEQRKVVSQYLLDAKRLIKEGNEKDGGLALFRAFRGFPKHKPLIKYLSETGIRQILQKTENIYLSDNSKLMPEADEPLFFVIEEKNNNIDLTEKGIDLITKDGEDESFFILPDIGVEIAKIENDSSLSDTEILKNKDEIIKDYAIKAERIHTINQLLKAYSLFEKDTEYILVDGKVKIVDEQTGRVMEGRRYSDGLHQAIEAKENVKVEDATQTYATITLQNYFRMYHKLAGMTGTAETEAGELWDIYKLDVVVIPTNKPIVRDDRQDKVYKTVREKFNAVTEEIVEMSNAGRPVLVGTTSVEISELLSRMLNMRKIKHQVLNAKQHAREADVVAEAGKPGTVTIATNMAGRGTDIKLTPESKAAGGLAIVGTERHESRRVDRQLRGRSGRQGDPGSSQFFVSLEDNLMRLFGSDRIAKLMDRMGLEEGEVIQHSMISKSIERAQKKVEENNFGTRKRLLEYDDVMNSQREVIYERRRNALFGERLQLDIMNMMFDTAEDIILSAKAVDGYDNLRLSVLSTLGIDFDISEEEFTKSSEQELTRKLYDKVYDSYKGKNDQIRQKALPILKEIHKTKGATVEDILIPFTDKKKQIGVATNLEKNIQTDGKEMILSMEKISTLAIIDENWKEHLREMDDLKQSVQNAVYEQKDPLLIYKFEGFELFKRFIGKLNEDTVSFLMKMDLPVQDSSQVQAAKTQRQRQQLQESKAESSSVLSGGGNRNRPPVEKQMPVKSEKIVGRNDRVSVQYTDGSVKKDVKFKTVEEDIKSNKCVLLDG</sequence>
<dbReference type="InterPro" id="IPR014001">
    <property type="entry name" value="Helicase_ATP-bd"/>
</dbReference>
<proteinExistence type="inferred from homology"/>
<dbReference type="InterPro" id="IPR044722">
    <property type="entry name" value="SecA_SF2_C"/>
</dbReference>
<dbReference type="PRINTS" id="PR00906">
    <property type="entry name" value="SECA"/>
</dbReference>
<evidence type="ECO:0000256" key="11">
    <source>
        <dbReference type="ARBA" id="ARBA00023010"/>
    </source>
</evidence>
<dbReference type="PROSITE" id="PS51196">
    <property type="entry name" value="SECA_MOTOR_DEAD"/>
    <property type="match status" value="1"/>
</dbReference>
<evidence type="ECO:0000259" key="17">
    <source>
        <dbReference type="PROSITE" id="PS51194"/>
    </source>
</evidence>
<feature type="region of interest" description="Disordered" evidence="15">
    <location>
        <begin position="717"/>
        <end position="740"/>
    </location>
</feature>
<evidence type="ECO:0000256" key="10">
    <source>
        <dbReference type="ARBA" id="ARBA00022967"/>
    </source>
</evidence>
<feature type="region of interest" description="Disordered" evidence="15">
    <location>
        <begin position="1032"/>
        <end position="1076"/>
    </location>
</feature>
<comment type="catalytic activity">
    <reaction evidence="13">
        <text>ATP + H2O + cellular proteinSide 1 = ADP + phosphate + cellular proteinSide 2.</text>
        <dbReference type="EC" id="7.4.2.8"/>
    </reaction>
</comment>
<evidence type="ECO:0000259" key="16">
    <source>
        <dbReference type="PROSITE" id="PS51192"/>
    </source>
</evidence>
<comment type="caution">
    <text evidence="19">The sequence shown here is derived from an EMBL/GenBank/DDBJ whole genome shotgun (WGS) entry which is preliminary data.</text>
</comment>
<dbReference type="SUPFAM" id="SSF52540">
    <property type="entry name" value="P-loop containing nucleoside triphosphate hydrolases"/>
    <property type="match status" value="2"/>
</dbReference>
<dbReference type="InterPro" id="IPR011115">
    <property type="entry name" value="SecA_DEAD"/>
</dbReference>
<dbReference type="PANTHER" id="PTHR30612:SF0">
    <property type="entry name" value="CHLOROPLAST PROTEIN-TRANSPORTING ATPASE"/>
    <property type="match status" value="1"/>
</dbReference>
<dbReference type="InterPro" id="IPR036670">
    <property type="entry name" value="SecA_X-link_sf"/>
</dbReference>
<dbReference type="GO" id="GO:0065002">
    <property type="term" value="P:intracellular protein transmembrane transport"/>
    <property type="evidence" value="ECO:0007669"/>
    <property type="project" value="UniProtKB-UniRule"/>
</dbReference>
<dbReference type="InterPro" id="IPR000185">
    <property type="entry name" value="SecA"/>
</dbReference>
<reference evidence="19" key="1">
    <citation type="submission" date="2021-01" db="EMBL/GenBank/DDBJ databases">
        <title>Marivirga aurantiaca sp. nov., isolated from intertidal surface sediments.</title>
        <authorList>
            <person name="Zhang M."/>
        </authorList>
    </citation>
    <scope>NUCLEOTIDE SEQUENCE</scope>
    <source>
        <strain evidence="19">S37H4</strain>
    </source>
</reference>
<evidence type="ECO:0000256" key="13">
    <source>
        <dbReference type="HAMAP-Rule" id="MF_01382"/>
    </source>
</evidence>
<keyword evidence="4 13" id="KW-1003">Cell membrane</keyword>
<protein>
    <recommendedName>
        <fullName evidence="13">Protein translocase subunit SecA</fullName>
        <ecNumber evidence="13">7.4.2.8</ecNumber>
    </recommendedName>
</protein>
<dbReference type="InterPro" id="IPR014018">
    <property type="entry name" value="SecA_motor_DEAD"/>
</dbReference>
<dbReference type="GO" id="GO:0043952">
    <property type="term" value="P:protein transport by the Sec complex"/>
    <property type="evidence" value="ECO:0007669"/>
    <property type="project" value="TreeGrafter"/>
</dbReference>
<evidence type="ECO:0000259" key="18">
    <source>
        <dbReference type="PROSITE" id="PS51196"/>
    </source>
</evidence>
<dbReference type="GO" id="GO:0031522">
    <property type="term" value="C:cell envelope Sec protein transport complex"/>
    <property type="evidence" value="ECO:0007669"/>
    <property type="project" value="TreeGrafter"/>
</dbReference>
<keyword evidence="10 13" id="KW-1278">Translocase</keyword>
<feature type="compositionally biased region" description="Polar residues" evidence="15">
    <location>
        <begin position="1032"/>
        <end position="1056"/>
    </location>
</feature>
<comment type="subcellular location">
    <subcellularLocation>
        <location evidence="13">Cell membrane</location>
        <topology evidence="13">Peripheral membrane protein</topology>
        <orientation evidence="13">Cytoplasmic side</orientation>
    </subcellularLocation>
    <subcellularLocation>
        <location evidence="1 13">Cytoplasm</location>
    </subcellularLocation>
    <text evidence="13">Distribution is 50-50.</text>
</comment>
<dbReference type="Pfam" id="PF01043">
    <property type="entry name" value="SecA_PP_bind"/>
    <property type="match status" value="1"/>
</dbReference>
<evidence type="ECO:0000256" key="8">
    <source>
        <dbReference type="ARBA" id="ARBA00022840"/>
    </source>
</evidence>
<evidence type="ECO:0000256" key="4">
    <source>
        <dbReference type="ARBA" id="ARBA00022475"/>
    </source>
</evidence>
<accession>A0A934X1Q5</accession>
<dbReference type="NCBIfam" id="NF009536">
    <property type="entry name" value="PRK12901.1"/>
    <property type="match status" value="1"/>
</dbReference>
<dbReference type="Pfam" id="PF07516">
    <property type="entry name" value="SecA_SW"/>
    <property type="match status" value="1"/>
</dbReference>
<dbReference type="EC" id="7.4.2.8" evidence="13"/>
<dbReference type="InterPro" id="IPR001650">
    <property type="entry name" value="Helicase_C-like"/>
</dbReference>
<feature type="domain" description="Helicase ATP-binding" evidence="16">
    <location>
        <begin position="182"/>
        <end position="341"/>
    </location>
</feature>
<dbReference type="InterPro" id="IPR036266">
    <property type="entry name" value="SecA_Wing/Scaffold_sf"/>
</dbReference>
<evidence type="ECO:0000313" key="20">
    <source>
        <dbReference type="Proteomes" id="UP000611723"/>
    </source>
</evidence>
<feature type="domain" description="SecA family profile" evidence="18">
    <location>
        <begin position="6"/>
        <end position="775"/>
    </location>
</feature>
<evidence type="ECO:0000256" key="3">
    <source>
        <dbReference type="ARBA" id="ARBA00022448"/>
    </source>
</evidence>
<dbReference type="GO" id="GO:0005886">
    <property type="term" value="C:plasma membrane"/>
    <property type="evidence" value="ECO:0007669"/>
    <property type="project" value="UniProtKB-SubCell"/>
</dbReference>
<evidence type="ECO:0000256" key="5">
    <source>
        <dbReference type="ARBA" id="ARBA00022490"/>
    </source>
</evidence>
<evidence type="ECO:0000256" key="14">
    <source>
        <dbReference type="SAM" id="Coils"/>
    </source>
</evidence>
<dbReference type="CDD" id="cd17928">
    <property type="entry name" value="DEXDc_SecA"/>
    <property type="match status" value="1"/>
</dbReference>
<evidence type="ECO:0000256" key="6">
    <source>
        <dbReference type="ARBA" id="ARBA00022519"/>
    </source>
</evidence>
<dbReference type="Pfam" id="PF07517">
    <property type="entry name" value="SecA_DEAD"/>
    <property type="match status" value="1"/>
</dbReference>
<dbReference type="InterPro" id="IPR027417">
    <property type="entry name" value="P-loop_NTPase"/>
</dbReference>
<keyword evidence="12 13" id="KW-0472">Membrane</keyword>
<dbReference type="InterPro" id="IPR020937">
    <property type="entry name" value="SecA_CS"/>
</dbReference>
<dbReference type="EMBL" id="JAEQBW010000011">
    <property type="protein sequence ID" value="MBK6266842.1"/>
    <property type="molecule type" value="Genomic_DNA"/>
</dbReference>
<dbReference type="GO" id="GO:0008564">
    <property type="term" value="F:protein-exporting ATPase activity"/>
    <property type="evidence" value="ECO:0007669"/>
    <property type="project" value="UniProtKB-EC"/>
</dbReference>
<feature type="binding site" evidence="13">
    <location>
        <position position="697"/>
    </location>
    <ligand>
        <name>ATP</name>
        <dbReference type="ChEBI" id="CHEBI:30616"/>
    </ligand>
</feature>
<comment type="similarity">
    <text evidence="2 13">Belongs to the SecA family.</text>
</comment>
<organism evidence="19 20">
    <name type="scientific">Marivirga aurantiaca</name>
    <dbReference type="NCBI Taxonomy" id="2802615"/>
    <lineage>
        <taxon>Bacteria</taxon>
        <taxon>Pseudomonadati</taxon>
        <taxon>Bacteroidota</taxon>
        <taxon>Cytophagia</taxon>
        <taxon>Cytophagales</taxon>
        <taxon>Marivirgaceae</taxon>
        <taxon>Marivirga</taxon>
    </lineage>
</organism>
<dbReference type="FunFam" id="3.40.50.300:FF:000246">
    <property type="entry name" value="Preprotein translocase subunit SecA"/>
    <property type="match status" value="1"/>
</dbReference>
<dbReference type="PROSITE" id="PS01312">
    <property type="entry name" value="SECA"/>
    <property type="match status" value="1"/>
</dbReference>
<feature type="coiled-coil region" evidence="14">
    <location>
        <begin position="43"/>
        <end position="106"/>
    </location>
</feature>
<dbReference type="HAMAP" id="MF_01382">
    <property type="entry name" value="SecA"/>
    <property type="match status" value="1"/>
</dbReference>
<keyword evidence="9 13" id="KW-0653">Protein transport</keyword>
<feature type="binding site" evidence="13">
    <location>
        <position position="180"/>
    </location>
    <ligand>
        <name>ATP</name>
        <dbReference type="ChEBI" id="CHEBI:30616"/>
    </ligand>
</feature>
<dbReference type="AlphaFoldDB" id="A0A934X1Q5"/>
<feature type="binding site" evidence="13">
    <location>
        <begin position="198"/>
        <end position="202"/>
    </location>
    <ligand>
        <name>ATP</name>
        <dbReference type="ChEBI" id="CHEBI:30616"/>
    </ligand>
</feature>
<dbReference type="Gene3D" id="1.10.3060.10">
    <property type="entry name" value="Helical scaffold and wing domains of SecA"/>
    <property type="match status" value="1"/>
</dbReference>
<dbReference type="RefSeq" id="WP_201432525.1">
    <property type="nucleotide sequence ID" value="NZ_JAEQBW010000011.1"/>
</dbReference>
<feature type="compositionally biased region" description="Basic and acidic residues" evidence="15">
    <location>
        <begin position="717"/>
        <end position="727"/>
    </location>
</feature>
<dbReference type="Gene3D" id="3.90.1440.10">
    <property type="entry name" value="SecA, preprotein cross-linking domain"/>
    <property type="match status" value="1"/>
</dbReference>
<evidence type="ECO:0000256" key="15">
    <source>
        <dbReference type="SAM" id="MobiDB-lite"/>
    </source>
</evidence>
<dbReference type="GO" id="GO:0017038">
    <property type="term" value="P:protein import"/>
    <property type="evidence" value="ECO:0007669"/>
    <property type="project" value="InterPro"/>
</dbReference>
<dbReference type="Gene3D" id="3.40.50.300">
    <property type="entry name" value="P-loop containing nucleotide triphosphate hydrolases"/>
    <property type="match status" value="2"/>
</dbReference>
<dbReference type="FunFam" id="3.40.50.300:FF:000694">
    <property type="entry name" value="Preprotein translocase subunit SecA"/>
    <property type="match status" value="1"/>
</dbReference>
<evidence type="ECO:0000256" key="2">
    <source>
        <dbReference type="ARBA" id="ARBA00007650"/>
    </source>
</evidence>
<dbReference type="SMART" id="SM00957">
    <property type="entry name" value="SecA_DEAD"/>
    <property type="match status" value="1"/>
</dbReference>
<evidence type="ECO:0000256" key="1">
    <source>
        <dbReference type="ARBA" id="ARBA00004496"/>
    </source>
</evidence>
<dbReference type="SUPFAM" id="SSF81767">
    <property type="entry name" value="Pre-protein crosslinking domain of SecA"/>
    <property type="match status" value="1"/>
</dbReference>
<keyword evidence="7 13" id="KW-0547">Nucleotide-binding</keyword>
<keyword evidence="14" id="KW-0175">Coiled coil</keyword>
<feature type="domain" description="Helicase C-terminal" evidence="17">
    <location>
        <begin position="615"/>
        <end position="791"/>
    </location>
</feature>
<dbReference type="GO" id="GO:0005829">
    <property type="term" value="C:cytosol"/>
    <property type="evidence" value="ECO:0007669"/>
    <property type="project" value="TreeGrafter"/>
</dbReference>
<dbReference type="PANTHER" id="PTHR30612">
    <property type="entry name" value="SECA INNER MEMBRANE COMPONENT OF SEC PROTEIN SECRETION SYSTEM"/>
    <property type="match status" value="1"/>
</dbReference>
<comment type="function">
    <text evidence="13">Part of the Sec protein translocase complex. Interacts with the SecYEG preprotein conducting channel. Has a central role in coupling the hydrolysis of ATP to the transfer of proteins into and across the cell membrane, serving as an ATP-driven molecular motor driving the stepwise translocation of polypeptide chains across the membrane.</text>
</comment>
<dbReference type="GO" id="GO:0005524">
    <property type="term" value="F:ATP binding"/>
    <property type="evidence" value="ECO:0007669"/>
    <property type="project" value="UniProtKB-UniRule"/>
</dbReference>
<keyword evidence="8 13" id="KW-0067">ATP-binding</keyword>
<comment type="subunit">
    <text evidence="13">Monomer and homodimer. Part of the essential Sec protein translocation apparatus which comprises SecA, SecYEG and auxiliary proteins SecDF. Other proteins may also be involved.</text>
</comment>
<evidence type="ECO:0000256" key="9">
    <source>
        <dbReference type="ARBA" id="ARBA00022927"/>
    </source>
</evidence>